<gene>
    <name evidence="1" type="ORF">OPR82_00010</name>
</gene>
<comment type="caution">
    <text evidence="1">The sequence shown here is derived from an EMBL/GenBank/DDBJ whole genome shotgun (WGS) entry which is preliminary data.</text>
</comment>
<dbReference type="Proteomes" id="UP001301216">
    <property type="component" value="Unassembled WGS sequence"/>
</dbReference>
<accession>A0ABT3QHS2</accession>
<proteinExistence type="predicted"/>
<dbReference type="RefSeq" id="WP_265982298.1">
    <property type="nucleotide sequence ID" value="NZ_JAPHAV010000001.1"/>
</dbReference>
<evidence type="ECO:0000313" key="2">
    <source>
        <dbReference type="Proteomes" id="UP001301216"/>
    </source>
</evidence>
<name>A0ABT3QHS2_9HYPH</name>
<evidence type="ECO:0000313" key="1">
    <source>
        <dbReference type="EMBL" id="MCX2695158.1"/>
    </source>
</evidence>
<keyword evidence="2" id="KW-1185">Reference proteome</keyword>
<protein>
    <recommendedName>
        <fullName evidence="3">Tail assembly chaperone</fullName>
    </recommendedName>
</protein>
<evidence type="ECO:0008006" key="3">
    <source>
        <dbReference type="Google" id="ProtNLM"/>
    </source>
</evidence>
<sequence>MVARYIDEYPIVDYMGRKFYAVPKVEVKEEIFSLPNRLLPEGKPEQWPKLRQQEYSERSIPGDGDIVLFPVEIEINEDEKPFPSAQIIGEYLCAGLSTHRIPEALKRVKEAGGIFITFKDVEVFDDDANLQLMFDYSTLLEELGWTEFGEISPMLREKLDGANIGEAIFSMAGEEMPECPDFWVIWMASTLFSAPFSRIWYVTNLMILAAAKSDSPLRDDLRLGFLWREYVFKKKHEWAAEKHLELVSKNRENGRKGGQAEKKAERYEVLNRLARINYKEIVPVSEPES</sequence>
<dbReference type="EMBL" id="JAPHAV010000001">
    <property type="protein sequence ID" value="MCX2695158.1"/>
    <property type="molecule type" value="Genomic_DNA"/>
</dbReference>
<reference evidence="1 2" key="1">
    <citation type="submission" date="2022-11" db="EMBL/GenBank/DDBJ databases">
        <title>Brucella sp. YY2X, whole genome shotgun sequencing project.</title>
        <authorList>
            <person name="Yang Y."/>
        </authorList>
    </citation>
    <scope>NUCLEOTIDE SEQUENCE [LARGE SCALE GENOMIC DNA]</scope>
    <source>
        <strain evidence="1 2">YY2X</strain>
    </source>
</reference>
<organism evidence="1 2">
    <name type="scientific">Ochrobactrum chromiisoli</name>
    <dbReference type="NCBI Taxonomy" id="2993941"/>
    <lineage>
        <taxon>Bacteria</taxon>
        <taxon>Pseudomonadati</taxon>
        <taxon>Pseudomonadota</taxon>
        <taxon>Alphaproteobacteria</taxon>
        <taxon>Hyphomicrobiales</taxon>
        <taxon>Brucellaceae</taxon>
        <taxon>Brucella/Ochrobactrum group</taxon>
        <taxon>Ochrobactrum</taxon>
    </lineage>
</organism>